<sequence length="221" mass="23341">MAVLLAGCGAQEAAAPPSSPSPTSSSVSVPDQWNQLAARAEKTYVPKDAFLPDAPWNRDHPATPGGYEDTTQEVSTVCGGLKISSGFKVSRNRLWRGEHTVVWQDVHALSADKAAMVVEQIQAKARSCATYARTAGKPERAVTPDVAVTPPTGFDGFYAFCETATDIKPGQLNCQALLARGDLLVGFGSNVVSDDPAHAQATALRQLHRMMPVVAQALAAV</sequence>
<organism evidence="2 3">
    <name type="scientific">Lentzea miocenica</name>
    <dbReference type="NCBI Taxonomy" id="3095431"/>
    <lineage>
        <taxon>Bacteria</taxon>
        <taxon>Bacillati</taxon>
        <taxon>Actinomycetota</taxon>
        <taxon>Actinomycetes</taxon>
        <taxon>Pseudonocardiales</taxon>
        <taxon>Pseudonocardiaceae</taxon>
        <taxon>Lentzea</taxon>
    </lineage>
</organism>
<proteinExistence type="predicted"/>
<evidence type="ECO:0000313" key="2">
    <source>
        <dbReference type="EMBL" id="MDX8035903.1"/>
    </source>
</evidence>
<gene>
    <name evidence="2" type="ORF">SK803_37375</name>
</gene>
<dbReference type="RefSeq" id="WP_319970920.1">
    <property type="nucleotide sequence ID" value="NZ_JAXAVW010000039.1"/>
</dbReference>
<accession>A0ABU4TDD1</accession>
<name>A0ABU4TDD1_9PSEU</name>
<dbReference type="Proteomes" id="UP001285521">
    <property type="component" value="Unassembled WGS sequence"/>
</dbReference>
<keyword evidence="3" id="KW-1185">Reference proteome</keyword>
<protein>
    <recommendedName>
        <fullName evidence="4">PknH-like extracellular domain-containing protein</fullName>
    </recommendedName>
</protein>
<dbReference type="EMBL" id="JAXAVW010000039">
    <property type="protein sequence ID" value="MDX8035903.1"/>
    <property type="molecule type" value="Genomic_DNA"/>
</dbReference>
<feature type="region of interest" description="Disordered" evidence="1">
    <location>
        <begin position="49"/>
        <end position="71"/>
    </location>
</feature>
<comment type="caution">
    <text evidence="2">The sequence shown here is derived from an EMBL/GenBank/DDBJ whole genome shotgun (WGS) entry which is preliminary data.</text>
</comment>
<reference evidence="2 3" key="1">
    <citation type="submission" date="2023-11" db="EMBL/GenBank/DDBJ databases">
        <title>Lentzea sokolovensis, sp. nov., Lentzea kristufkii, sp. nov., and Lentzea miocenensis, sp. nov., rare actinobacteria from Sokolov Coal Basin, Miocene lacustrine sediment, Czech Republic.</title>
        <authorList>
            <person name="Lara A."/>
            <person name="Kotroba L."/>
            <person name="Nouioui I."/>
            <person name="Neumann-Schaal M."/>
            <person name="Mast Y."/>
            <person name="Chronakova A."/>
        </authorList>
    </citation>
    <scope>NUCLEOTIDE SEQUENCE [LARGE SCALE GENOMIC DNA]</scope>
    <source>
        <strain evidence="2 3">BCCO 10_0856</strain>
    </source>
</reference>
<feature type="compositionally biased region" description="Low complexity" evidence="1">
    <location>
        <begin position="21"/>
        <end position="30"/>
    </location>
</feature>
<evidence type="ECO:0000313" key="3">
    <source>
        <dbReference type="Proteomes" id="UP001285521"/>
    </source>
</evidence>
<feature type="region of interest" description="Disordered" evidence="1">
    <location>
        <begin position="9"/>
        <end position="30"/>
    </location>
</feature>
<evidence type="ECO:0008006" key="4">
    <source>
        <dbReference type="Google" id="ProtNLM"/>
    </source>
</evidence>
<evidence type="ECO:0000256" key="1">
    <source>
        <dbReference type="SAM" id="MobiDB-lite"/>
    </source>
</evidence>